<comment type="similarity">
    <text evidence="5 12">Belongs to the acyl-CoA oxidase family.</text>
</comment>
<evidence type="ECO:0000256" key="14">
    <source>
        <dbReference type="PIRSR" id="PIRSR000168-2"/>
    </source>
</evidence>
<evidence type="ECO:0000259" key="15">
    <source>
        <dbReference type="Pfam" id="PF01756"/>
    </source>
</evidence>
<dbReference type="Pfam" id="PF02770">
    <property type="entry name" value="Acyl-CoA_dh_M"/>
    <property type="match status" value="1"/>
</dbReference>
<evidence type="ECO:0000313" key="19">
    <source>
        <dbReference type="Proteomes" id="UP000789739"/>
    </source>
</evidence>
<keyword evidence="19" id="KW-1185">Reference proteome</keyword>
<keyword evidence="9" id="KW-0560">Oxidoreductase</keyword>
<organism evidence="18 19">
    <name type="scientific">Paraglomus brasilianum</name>
    <dbReference type="NCBI Taxonomy" id="144538"/>
    <lineage>
        <taxon>Eukaryota</taxon>
        <taxon>Fungi</taxon>
        <taxon>Fungi incertae sedis</taxon>
        <taxon>Mucoromycota</taxon>
        <taxon>Glomeromycotina</taxon>
        <taxon>Glomeromycetes</taxon>
        <taxon>Paraglomerales</taxon>
        <taxon>Paraglomeraceae</taxon>
        <taxon>Paraglomus</taxon>
    </lineage>
</organism>
<comment type="cofactor">
    <cofactor evidence="2">
        <name>FAD</name>
        <dbReference type="ChEBI" id="CHEBI:57692"/>
    </cofactor>
</comment>
<proteinExistence type="inferred from homology"/>
<dbReference type="InterPro" id="IPR036250">
    <property type="entry name" value="AcylCo_DH-like_C"/>
</dbReference>
<gene>
    <name evidence="18" type="ORF">PBRASI_LOCUS992</name>
</gene>
<dbReference type="GO" id="GO:0003997">
    <property type="term" value="F:acyl-CoA oxidase activity"/>
    <property type="evidence" value="ECO:0007669"/>
    <property type="project" value="UniProtKB-EC"/>
</dbReference>
<feature type="active site" description="Proton acceptor" evidence="13">
    <location>
        <position position="416"/>
    </location>
</feature>
<keyword evidence="11" id="KW-0576">Peroxisome</keyword>
<evidence type="ECO:0000256" key="6">
    <source>
        <dbReference type="ARBA" id="ARBA00022630"/>
    </source>
</evidence>
<dbReference type="Gene3D" id="2.40.110.10">
    <property type="entry name" value="Butyryl-CoA Dehydrogenase, subunit A, domain 2"/>
    <property type="match status" value="1"/>
</dbReference>
<evidence type="ECO:0000256" key="13">
    <source>
        <dbReference type="PIRSR" id="PIRSR000168-1"/>
    </source>
</evidence>
<feature type="domain" description="Acyl-CoA oxidase C-terminal" evidence="15">
    <location>
        <begin position="458"/>
        <end position="601"/>
    </location>
</feature>
<dbReference type="InterPro" id="IPR006091">
    <property type="entry name" value="Acyl-CoA_Oxase/DH_mid-dom"/>
</dbReference>
<evidence type="ECO:0000256" key="7">
    <source>
        <dbReference type="ARBA" id="ARBA00022827"/>
    </source>
</evidence>
<accession>A0A9N8Z3D6</accession>
<reference evidence="18" key="1">
    <citation type="submission" date="2021-06" db="EMBL/GenBank/DDBJ databases">
        <authorList>
            <person name="Kallberg Y."/>
            <person name="Tangrot J."/>
            <person name="Rosling A."/>
        </authorList>
    </citation>
    <scope>NUCLEOTIDE SEQUENCE</scope>
    <source>
        <strain evidence="18">BR232B</strain>
    </source>
</reference>
<comment type="caution">
    <text evidence="18">The sequence shown here is derived from an EMBL/GenBank/DDBJ whole genome shotgun (WGS) entry which is preliminary data.</text>
</comment>
<evidence type="ECO:0000256" key="10">
    <source>
        <dbReference type="ARBA" id="ARBA00023098"/>
    </source>
</evidence>
<dbReference type="InterPro" id="IPR046373">
    <property type="entry name" value="Acyl-CoA_Oxase/DH_mid-dom_sf"/>
</dbReference>
<feature type="domain" description="Acyl-CoA oxidase/dehydrogenase middle" evidence="16">
    <location>
        <begin position="134"/>
        <end position="243"/>
    </location>
</feature>
<evidence type="ECO:0000256" key="12">
    <source>
        <dbReference type="PIRNR" id="PIRNR000168"/>
    </source>
</evidence>
<comment type="catalytic activity">
    <reaction evidence="1">
        <text>a 2,3-saturated acyl-CoA + O2 = a (2E)-enoyl-CoA + H2O2</text>
        <dbReference type="Rhea" id="RHEA:38959"/>
        <dbReference type="ChEBI" id="CHEBI:15379"/>
        <dbReference type="ChEBI" id="CHEBI:16240"/>
        <dbReference type="ChEBI" id="CHEBI:58856"/>
        <dbReference type="ChEBI" id="CHEBI:65111"/>
        <dbReference type="EC" id="1.3.3.6"/>
    </reaction>
</comment>
<dbReference type="PANTHER" id="PTHR10909">
    <property type="entry name" value="ELECTRON TRANSPORT OXIDOREDUCTASE"/>
    <property type="match status" value="1"/>
</dbReference>
<dbReference type="EMBL" id="CAJVPI010000058">
    <property type="protein sequence ID" value="CAG8469358.1"/>
    <property type="molecule type" value="Genomic_DNA"/>
</dbReference>
<keyword evidence="7 12" id="KW-0274">FAD</keyword>
<dbReference type="InterPro" id="IPR009100">
    <property type="entry name" value="AcylCoA_DH/oxidase_NM_dom_sf"/>
</dbReference>
<dbReference type="GO" id="GO:0071949">
    <property type="term" value="F:FAD binding"/>
    <property type="evidence" value="ECO:0007669"/>
    <property type="project" value="InterPro"/>
</dbReference>
<dbReference type="OrthoDB" id="538336at2759"/>
<feature type="domain" description="Acyl-CoA oxidase C-alpha1" evidence="17">
    <location>
        <begin position="281"/>
        <end position="431"/>
    </location>
</feature>
<dbReference type="SUPFAM" id="SSF47203">
    <property type="entry name" value="Acyl-CoA dehydrogenase C-terminal domain-like"/>
    <property type="match status" value="2"/>
</dbReference>
<evidence type="ECO:0000256" key="1">
    <source>
        <dbReference type="ARBA" id="ARBA00001201"/>
    </source>
</evidence>
<protein>
    <recommendedName>
        <fullName evidence="12">Acyl-coenzyme A oxidase</fullName>
    </recommendedName>
</protein>
<dbReference type="GO" id="GO:0055088">
    <property type="term" value="P:lipid homeostasis"/>
    <property type="evidence" value="ECO:0007669"/>
    <property type="project" value="TreeGrafter"/>
</dbReference>
<dbReference type="Gene3D" id="1.20.140.10">
    <property type="entry name" value="Butyryl-CoA Dehydrogenase, subunit A, domain 3"/>
    <property type="match status" value="2"/>
</dbReference>
<dbReference type="Proteomes" id="UP000789739">
    <property type="component" value="Unassembled WGS sequence"/>
</dbReference>
<evidence type="ECO:0000256" key="11">
    <source>
        <dbReference type="ARBA" id="ARBA00023140"/>
    </source>
</evidence>
<dbReference type="PANTHER" id="PTHR10909:SF382">
    <property type="entry name" value="ACYL-COENZYME A OXIDASE"/>
    <property type="match status" value="1"/>
</dbReference>
<dbReference type="InterPro" id="IPR002655">
    <property type="entry name" value="Acyl-CoA_oxidase_C"/>
</dbReference>
<comment type="subcellular location">
    <subcellularLocation>
        <location evidence="3">Peroxisome</location>
    </subcellularLocation>
</comment>
<dbReference type="GO" id="GO:0005504">
    <property type="term" value="F:fatty acid binding"/>
    <property type="evidence" value="ECO:0007669"/>
    <property type="project" value="TreeGrafter"/>
</dbReference>
<dbReference type="Pfam" id="PF01756">
    <property type="entry name" value="ACOX"/>
    <property type="match status" value="1"/>
</dbReference>
<dbReference type="InterPro" id="IPR055060">
    <property type="entry name" value="ACOX_C_alpha1"/>
</dbReference>
<evidence type="ECO:0000256" key="2">
    <source>
        <dbReference type="ARBA" id="ARBA00001974"/>
    </source>
</evidence>
<evidence type="ECO:0000259" key="16">
    <source>
        <dbReference type="Pfam" id="PF02770"/>
    </source>
</evidence>
<evidence type="ECO:0000256" key="8">
    <source>
        <dbReference type="ARBA" id="ARBA00022832"/>
    </source>
</evidence>
<evidence type="ECO:0000256" key="4">
    <source>
        <dbReference type="ARBA" id="ARBA00004846"/>
    </source>
</evidence>
<dbReference type="InterPro" id="IPR012258">
    <property type="entry name" value="Acyl-CoA_oxidase"/>
</dbReference>
<feature type="binding site" evidence="14">
    <location>
        <position position="138"/>
    </location>
    <ligand>
        <name>FAD</name>
        <dbReference type="ChEBI" id="CHEBI:57692"/>
    </ligand>
</feature>
<keyword evidence="10" id="KW-0443">Lipid metabolism</keyword>
<sequence>MTPLKPFKMSASDLAPLNELLLNDNHKNRRAMLDFMANDPIYIPRYNVPLEFERELALERLQRLANKRFISVFDFENNPLNIFAAHEVAGMVDGSVATKMTVQWNLFGGTVIKLGTERHRHLLPGVDNLNNVGCFALTELGYGNNAVEMETTAVYDEKTREFIINTPSTLAQKYWITNSAVHAKWSIVFAQTIIRGQNEGIHAILVRIRHDDMTPCEGVKIEDMGMKFECNGVDNGKLWYNNVRVPVDNLLNRYSNIDENNNFTSSVNSRRGRFLKVADQLLSGRLAIASMCLGGTKACLSIAFRYANSRLCVGPNGKSDTAILAYQLQQRALLPLLATTTVLNIGLNYCKVRWAKQTKKDVKDIVRLCCVIKPLVTWNFERVGTTCRERCGGQGYLSVNRFSGFIGLAHSGMTAEGDNSVLMQKVSKELLADVKSGLVKLPNVSDAAAALTWDLSKLENLMKLFILRERSLLQELDNNMATKMDVGTSLFDVWMRQESDTIQALASAHGGRIALEQTLIAINKLQGFSRESLYQLACLYALAQIEANLSWYMVNNLITKDSARVVPLLIRTIVATLAPHSIVLVDALGVDPRVLYAPIANVNPSNTWEKFNMRDNKGELTEMRTGMSKL</sequence>
<dbReference type="Pfam" id="PF22924">
    <property type="entry name" value="ACOX_C_alpha1"/>
    <property type="match status" value="1"/>
</dbReference>
<dbReference type="FunFam" id="2.40.110.10:FF:000005">
    <property type="entry name" value="Acyl-coenzyme A oxidase"/>
    <property type="match status" value="1"/>
</dbReference>
<dbReference type="PIRSF" id="PIRSF000168">
    <property type="entry name" value="Acyl-CoA_oxidase"/>
    <property type="match status" value="1"/>
</dbReference>
<dbReference type="FunFam" id="1.20.140.10:FF:000010">
    <property type="entry name" value="Acyl-coenzyme A oxidase"/>
    <property type="match status" value="1"/>
</dbReference>
<keyword evidence="8" id="KW-0276">Fatty acid metabolism</keyword>
<comment type="pathway">
    <text evidence="4">Lipid metabolism; peroxisomal fatty acid beta-oxidation.</text>
</comment>
<evidence type="ECO:0000256" key="9">
    <source>
        <dbReference type="ARBA" id="ARBA00023002"/>
    </source>
</evidence>
<evidence type="ECO:0000313" key="18">
    <source>
        <dbReference type="EMBL" id="CAG8469358.1"/>
    </source>
</evidence>
<dbReference type="SUPFAM" id="SSF56645">
    <property type="entry name" value="Acyl-CoA dehydrogenase NM domain-like"/>
    <property type="match status" value="1"/>
</dbReference>
<dbReference type="AlphaFoldDB" id="A0A9N8Z3D6"/>
<dbReference type="FunFam" id="1.20.140.10:FF:000007">
    <property type="entry name" value="Acyl-coenzyme A oxidase"/>
    <property type="match status" value="1"/>
</dbReference>
<keyword evidence="6 12" id="KW-0285">Flavoprotein</keyword>
<dbReference type="GO" id="GO:0033540">
    <property type="term" value="P:fatty acid beta-oxidation using acyl-CoA oxidase"/>
    <property type="evidence" value="ECO:0007669"/>
    <property type="project" value="TreeGrafter"/>
</dbReference>
<evidence type="ECO:0000259" key="17">
    <source>
        <dbReference type="Pfam" id="PF22924"/>
    </source>
</evidence>
<name>A0A9N8Z3D6_9GLOM</name>
<evidence type="ECO:0000256" key="5">
    <source>
        <dbReference type="ARBA" id="ARBA00006288"/>
    </source>
</evidence>
<evidence type="ECO:0000256" key="3">
    <source>
        <dbReference type="ARBA" id="ARBA00004275"/>
    </source>
</evidence>
<dbReference type="GO" id="GO:0005777">
    <property type="term" value="C:peroxisome"/>
    <property type="evidence" value="ECO:0007669"/>
    <property type="project" value="UniProtKB-SubCell"/>
</dbReference>